<accession>A0A175RHK4</accession>
<reference evidence="1 2" key="1">
    <citation type="journal article" date="2016" name="Front. Microbiol.">
        <title>Genomic Resource of Rice Seed Associated Bacteria.</title>
        <authorList>
            <person name="Midha S."/>
            <person name="Bansal K."/>
            <person name="Sharma S."/>
            <person name="Kumar N."/>
            <person name="Patil P.P."/>
            <person name="Chaudhry V."/>
            <person name="Patil P.B."/>
        </authorList>
    </citation>
    <scope>NUCLEOTIDE SEQUENCE [LARGE SCALE GENOMIC DNA]</scope>
    <source>
        <strain evidence="1 2">NS365</strain>
    </source>
</reference>
<evidence type="ECO:0000313" key="1">
    <source>
        <dbReference type="EMBL" id="KTR02384.1"/>
    </source>
</evidence>
<gene>
    <name evidence="1" type="ORF">NS365_21655</name>
</gene>
<comment type="caution">
    <text evidence="1">The sequence shown here is derived from an EMBL/GenBank/DDBJ whole genome shotgun (WGS) entry which is preliminary data.</text>
</comment>
<dbReference type="PATRIC" id="fig|401562.4.peg.4465"/>
<dbReference type="AlphaFoldDB" id="A0A175RHK4"/>
<organism evidence="1 2">
    <name type="scientific">Aureimonas ureilytica</name>
    <dbReference type="NCBI Taxonomy" id="401562"/>
    <lineage>
        <taxon>Bacteria</taxon>
        <taxon>Pseudomonadati</taxon>
        <taxon>Pseudomonadota</taxon>
        <taxon>Alphaproteobacteria</taxon>
        <taxon>Hyphomicrobiales</taxon>
        <taxon>Aurantimonadaceae</taxon>
        <taxon>Aureimonas</taxon>
    </lineage>
</organism>
<evidence type="ECO:0000313" key="2">
    <source>
        <dbReference type="Proteomes" id="UP000078529"/>
    </source>
</evidence>
<sequence>MMQARLFPLSSTPDADRIAFDHDDILMDEMLDHLRSDNVALDTLRVALERDGSSDAATCK</sequence>
<keyword evidence="2" id="KW-1185">Reference proteome</keyword>
<proteinExistence type="predicted"/>
<dbReference type="Proteomes" id="UP000078529">
    <property type="component" value="Unassembled WGS sequence"/>
</dbReference>
<dbReference type="RefSeq" id="WP_058602366.1">
    <property type="nucleotide sequence ID" value="NZ_LDQA01000075.1"/>
</dbReference>
<dbReference type="EMBL" id="LDQA01000075">
    <property type="protein sequence ID" value="KTR02384.1"/>
    <property type="molecule type" value="Genomic_DNA"/>
</dbReference>
<protein>
    <submittedName>
        <fullName evidence="1">Uncharacterized protein</fullName>
    </submittedName>
</protein>
<name>A0A175RHK4_9HYPH</name>